<protein>
    <recommendedName>
        <fullName evidence="3">RiboL-PSP-HEPN domain-containing protein</fullName>
    </recommendedName>
</protein>
<evidence type="ECO:0000313" key="2">
    <source>
        <dbReference type="Proteomes" id="UP000462760"/>
    </source>
</evidence>
<dbReference type="Proteomes" id="UP000462760">
    <property type="component" value="Unassembled WGS sequence"/>
</dbReference>
<dbReference type="AlphaFoldDB" id="A0A844FEQ4"/>
<evidence type="ECO:0000313" key="1">
    <source>
        <dbReference type="EMBL" id="MSS42451.1"/>
    </source>
</evidence>
<comment type="caution">
    <text evidence="1">The sequence shown here is derived from an EMBL/GenBank/DDBJ whole genome shotgun (WGS) entry which is preliminary data.</text>
</comment>
<evidence type="ECO:0008006" key="3">
    <source>
        <dbReference type="Google" id="ProtNLM"/>
    </source>
</evidence>
<dbReference type="EMBL" id="VULR01000002">
    <property type="protein sequence ID" value="MSS42451.1"/>
    <property type="molecule type" value="Genomic_DNA"/>
</dbReference>
<organism evidence="1 2">
    <name type="scientific">Anaerosalibacter bizertensis</name>
    <dbReference type="NCBI Taxonomy" id="932217"/>
    <lineage>
        <taxon>Bacteria</taxon>
        <taxon>Bacillati</taxon>
        <taxon>Bacillota</taxon>
        <taxon>Tissierellia</taxon>
        <taxon>Tissierellales</taxon>
        <taxon>Sporanaerobacteraceae</taxon>
        <taxon>Anaerosalibacter</taxon>
    </lineage>
</organism>
<name>A0A844FEQ4_9FIRM</name>
<proteinExistence type="predicted"/>
<gene>
    <name evidence="1" type="ORF">FYJ27_01695</name>
</gene>
<sequence length="210" mass="25382">MDNINEMLREANSLKSYEAKKLFNGLTIGIIANTNIYELGYLKVKDICSDKSLKSSKIFYHRAMYNYIFSLFEEFLGSFLLEQTKDRFENQEELKNYLISNFSKDRYINYQNLNKANKYYKKLIGLDLKKIKNYNIIHFFMEFRHINTHNYGRFDKRFFETNRIIEFPKELEGGTFYIDFEFNKLVIKYIKEFAKDIDERVNKKKAINKN</sequence>
<reference evidence="1 2" key="1">
    <citation type="submission" date="2019-08" db="EMBL/GenBank/DDBJ databases">
        <title>In-depth cultivation of the pig gut microbiome towards novel bacterial diversity and tailored functional studies.</title>
        <authorList>
            <person name="Wylensek D."/>
            <person name="Hitch T.C.A."/>
            <person name="Clavel T."/>
        </authorList>
    </citation>
    <scope>NUCLEOTIDE SEQUENCE [LARGE SCALE GENOMIC DNA]</scope>
    <source>
        <strain evidence="1 2">Med78-601-WT-4W-RMD-3</strain>
    </source>
</reference>
<accession>A0A844FEQ4</accession>
<dbReference type="RefSeq" id="WP_154482204.1">
    <property type="nucleotide sequence ID" value="NZ_VULR01000002.1"/>
</dbReference>